<evidence type="ECO:0008006" key="3">
    <source>
        <dbReference type="Google" id="ProtNLM"/>
    </source>
</evidence>
<dbReference type="EMBL" id="SRLD01000019">
    <property type="protein sequence ID" value="TGE15975.1"/>
    <property type="molecule type" value="Genomic_DNA"/>
</dbReference>
<dbReference type="RefSeq" id="WP_135497874.1">
    <property type="nucleotide sequence ID" value="NZ_SRLD01000019.1"/>
</dbReference>
<proteinExistence type="predicted"/>
<protein>
    <recommendedName>
        <fullName evidence="3">Abi-like protein</fullName>
    </recommendedName>
</protein>
<evidence type="ECO:0000313" key="2">
    <source>
        <dbReference type="Proteomes" id="UP000297739"/>
    </source>
</evidence>
<evidence type="ECO:0000313" key="1">
    <source>
        <dbReference type="EMBL" id="TGE15975.1"/>
    </source>
</evidence>
<dbReference type="Proteomes" id="UP000297739">
    <property type="component" value="Unassembled WGS sequence"/>
</dbReference>
<gene>
    <name evidence="1" type="ORF">E5J99_11130</name>
</gene>
<sequence>MATETRNFYKSLIDTLLEARSRGNPHYDDIYENTLSILVQATANGEENIYSILNNVAKISDILSLDTKISIDYISIDDSRTRHQLRLDNLAMGRSRYGLNQHTEGSSFDDYCRFAQLQAEELINFFYTQKFSTPVLIQQFVINNNKNYRENIASRTVANKVTDITYFYKLFAFNQIYQFKEYWTLLQVSYVRNQASHRCSITGDKEDELMCDYEIKQLPGKMRNSLTYSDQKLYDKCEKIMFRREADYEKVSIALHALYKTVTTNL</sequence>
<dbReference type="AlphaFoldDB" id="A0A4Z0PJX5"/>
<keyword evidence="2" id="KW-1185">Reference proteome</keyword>
<dbReference type="OrthoDB" id="1442750at2"/>
<accession>A0A4Z0PJX5</accession>
<comment type="caution">
    <text evidence="1">The sequence shown here is derived from an EMBL/GenBank/DDBJ whole genome shotgun (WGS) entry which is preliminary data.</text>
</comment>
<name>A0A4Z0PJX5_9BACT</name>
<reference evidence="1 2" key="1">
    <citation type="submission" date="2019-04" db="EMBL/GenBank/DDBJ databases">
        <authorList>
            <person name="Feng G."/>
            <person name="Zhang J."/>
            <person name="Zhu H."/>
        </authorList>
    </citation>
    <scope>NUCLEOTIDE SEQUENCE [LARGE SCALE GENOMIC DNA]</scope>
    <source>
        <strain evidence="1 2">JCM 17223</strain>
    </source>
</reference>
<organism evidence="1 2">
    <name type="scientific">Hymenobacter elongatus</name>
    <dbReference type="NCBI Taxonomy" id="877208"/>
    <lineage>
        <taxon>Bacteria</taxon>
        <taxon>Pseudomonadati</taxon>
        <taxon>Bacteroidota</taxon>
        <taxon>Cytophagia</taxon>
        <taxon>Cytophagales</taxon>
        <taxon>Hymenobacteraceae</taxon>
        <taxon>Hymenobacter</taxon>
    </lineage>
</organism>